<dbReference type="InterPro" id="IPR013094">
    <property type="entry name" value="AB_hydrolase_3"/>
</dbReference>
<evidence type="ECO:0000256" key="1">
    <source>
        <dbReference type="ARBA" id="ARBA00010515"/>
    </source>
</evidence>
<dbReference type="GO" id="GO:0016787">
    <property type="term" value="F:hydrolase activity"/>
    <property type="evidence" value="ECO:0007669"/>
    <property type="project" value="UniProtKB-KW"/>
</dbReference>
<evidence type="ECO:0000256" key="3">
    <source>
        <dbReference type="PROSITE-ProRule" id="PRU10038"/>
    </source>
</evidence>
<keyword evidence="6" id="KW-1185">Reference proteome</keyword>
<dbReference type="InterPro" id="IPR029058">
    <property type="entry name" value="AB_hydrolase_fold"/>
</dbReference>
<evidence type="ECO:0000259" key="4">
    <source>
        <dbReference type="Pfam" id="PF07859"/>
    </source>
</evidence>
<keyword evidence="2 5" id="KW-0378">Hydrolase</keyword>
<organism evidence="5 6">
    <name type="scientific">Kibdelosporangium philippinense</name>
    <dbReference type="NCBI Taxonomy" id="211113"/>
    <lineage>
        <taxon>Bacteria</taxon>
        <taxon>Bacillati</taxon>
        <taxon>Actinomycetota</taxon>
        <taxon>Actinomycetes</taxon>
        <taxon>Pseudonocardiales</taxon>
        <taxon>Pseudonocardiaceae</taxon>
        <taxon>Kibdelosporangium</taxon>
    </lineage>
</organism>
<evidence type="ECO:0000256" key="2">
    <source>
        <dbReference type="ARBA" id="ARBA00022801"/>
    </source>
</evidence>
<dbReference type="InterPro" id="IPR033140">
    <property type="entry name" value="Lipase_GDXG_put_SER_AS"/>
</dbReference>
<feature type="active site" evidence="3">
    <location>
        <position position="156"/>
    </location>
</feature>
<dbReference type="Gene3D" id="3.40.50.1820">
    <property type="entry name" value="alpha/beta hydrolase"/>
    <property type="match status" value="1"/>
</dbReference>
<reference evidence="5 6" key="1">
    <citation type="submission" date="2021-12" db="EMBL/GenBank/DDBJ databases">
        <title>Genome sequence of Kibdelosporangium philippinense ATCC 49844.</title>
        <authorList>
            <person name="Fedorov E.A."/>
            <person name="Omeragic M."/>
            <person name="Shalygina K.F."/>
            <person name="Maclea K.S."/>
        </authorList>
    </citation>
    <scope>NUCLEOTIDE SEQUENCE [LARGE SCALE GENOMIC DNA]</scope>
    <source>
        <strain evidence="5 6">ATCC 49844</strain>
    </source>
</reference>
<dbReference type="InterPro" id="IPR050300">
    <property type="entry name" value="GDXG_lipolytic_enzyme"/>
</dbReference>
<sequence length="310" mass="34211">MDIPVTASEQSVRLERFFATRVRPVADRWVARGVQLRAIRRFADSGGLQRLPRGSKVWTANYGHVRGTWVQATGASVTNGIQLHFHGGGFVFGSPRSHRSLALVMSRRTGRPVFLPNYRRAPEHPYPAAADDCLTVYRRLLDRGIPAGKIVVSGDSAGGHLTACLLADVKRHGLPMPSHAVFFSPWLDLSGELAAARDLVHRDPFVAPRAIQNCRRAYLGDRDPRAERPSVLTADKSGWPPSLIQVGDTECLLDDARRLADSLRAAEIPVELQEWPGQVHVFQAFSNYVPEGRQAIRYVAEFLADVPSVG</sequence>
<feature type="domain" description="Alpha/beta hydrolase fold-3" evidence="4">
    <location>
        <begin position="83"/>
        <end position="283"/>
    </location>
</feature>
<accession>A0ABS8ZBL8</accession>
<gene>
    <name evidence="5" type="ORF">LWC34_20920</name>
</gene>
<proteinExistence type="inferred from homology"/>
<evidence type="ECO:0000313" key="6">
    <source>
        <dbReference type="Proteomes" id="UP001521150"/>
    </source>
</evidence>
<protein>
    <submittedName>
        <fullName evidence="5">Alpha/beta hydrolase</fullName>
    </submittedName>
</protein>
<dbReference type="PANTHER" id="PTHR48081">
    <property type="entry name" value="AB HYDROLASE SUPERFAMILY PROTEIN C4A8.06C"/>
    <property type="match status" value="1"/>
</dbReference>
<dbReference type="EMBL" id="JAJVCN010000002">
    <property type="protein sequence ID" value="MCE7005271.1"/>
    <property type="molecule type" value="Genomic_DNA"/>
</dbReference>
<name>A0ABS8ZBL8_9PSEU</name>
<dbReference type="SUPFAM" id="SSF53474">
    <property type="entry name" value="alpha/beta-Hydrolases"/>
    <property type="match status" value="1"/>
</dbReference>
<dbReference type="PROSITE" id="PS01174">
    <property type="entry name" value="LIPASE_GDXG_SER"/>
    <property type="match status" value="1"/>
</dbReference>
<evidence type="ECO:0000313" key="5">
    <source>
        <dbReference type="EMBL" id="MCE7005271.1"/>
    </source>
</evidence>
<dbReference type="RefSeq" id="WP_233726856.1">
    <property type="nucleotide sequence ID" value="NZ_JAJVCN010000002.1"/>
</dbReference>
<dbReference type="PANTHER" id="PTHR48081:SF30">
    <property type="entry name" value="ACETYL-HYDROLASE LIPR-RELATED"/>
    <property type="match status" value="1"/>
</dbReference>
<dbReference type="Pfam" id="PF07859">
    <property type="entry name" value="Abhydrolase_3"/>
    <property type="match status" value="1"/>
</dbReference>
<comment type="caution">
    <text evidence="5">The sequence shown here is derived from an EMBL/GenBank/DDBJ whole genome shotgun (WGS) entry which is preliminary data.</text>
</comment>
<comment type="similarity">
    <text evidence="1">Belongs to the 'GDXG' lipolytic enzyme family.</text>
</comment>
<dbReference type="Proteomes" id="UP001521150">
    <property type="component" value="Unassembled WGS sequence"/>
</dbReference>